<dbReference type="Gene3D" id="3.40.1410.10">
    <property type="entry name" value="Chorismate lyase-like"/>
    <property type="match status" value="1"/>
</dbReference>
<comment type="caution">
    <text evidence="6">The sequence shown here is derived from an EMBL/GenBank/DDBJ whole genome shotgun (WGS) entry which is preliminary data.</text>
</comment>
<name>A0AAE3D3U4_9HYPH</name>
<dbReference type="InterPro" id="IPR000524">
    <property type="entry name" value="Tscrpt_reg_HTH_GntR"/>
</dbReference>
<dbReference type="CDD" id="cd07377">
    <property type="entry name" value="WHTH_GntR"/>
    <property type="match status" value="1"/>
</dbReference>
<dbReference type="PROSITE" id="PS50949">
    <property type="entry name" value="HTH_GNTR"/>
    <property type="match status" value="1"/>
</dbReference>
<dbReference type="GO" id="GO:0045892">
    <property type="term" value="P:negative regulation of DNA-templated transcription"/>
    <property type="evidence" value="ECO:0007669"/>
    <property type="project" value="TreeGrafter"/>
</dbReference>
<evidence type="ECO:0000256" key="1">
    <source>
        <dbReference type="ARBA" id="ARBA00023015"/>
    </source>
</evidence>
<reference evidence="6" key="1">
    <citation type="submission" date="2021-08" db="EMBL/GenBank/DDBJ databases">
        <title>Hoeflea bacterium WL0058 sp. nov., isolated from the sediment.</title>
        <authorList>
            <person name="Wang L."/>
            <person name="Zhang D."/>
        </authorList>
    </citation>
    <scope>NUCLEOTIDE SEQUENCE</scope>
    <source>
        <strain evidence="6">WL0058</strain>
    </source>
</reference>
<dbReference type="Gene3D" id="1.10.10.10">
    <property type="entry name" value="Winged helix-like DNA-binding domain superfamily/Winged helix DNA-binding domain"/>
    <property type="match status" value="1"/>
</dbReference>
<dbReference type="InterPro" id="IPR011663">
    <property type="entry name" value="UTRA"/>
</dbReference>
<keyword evidence="2" id="KW-0238">DNA-binding</keyword>
<evidence type="ECO:0000313" key="6">
    <source>
        <dbReference type="EMBL" id="MBW8640028.1"/>
    </source>
</evidence>
<dbReference type="GO" id="GO:0003700">
    <property type="term" value="F:DNA-binding transcription factor activity"/>
    <property type="evidence" value="ECO:0007669"/>
    <property type="project" value="InterPro"/>
</dbReference>
<feature type="domain" description="HTH gntR-type" evidence="5">
    <location>
        <begin position="7"/>
        <end position="75"/>
    </location>
</feature>
<dbReference type="PANTHER" id="PTHR44846">
    <property type="entry name" value="MANNOSYL-D-GLYCERATE TRANSPORT/METABOLISM SYSTEM REPRESSOR MNGR-RELATED"/>
    <property type="match status" value="1"/>
</dbReference>
<dbReference type="SMART" id="SM00345">
    <property type="entry name" value="HTH_GNTR"/>
    <property type="match status" value="1"/>
</dbReference>
<evidence type="ECO:0000256" key="4">
    <source>
        <dbReference type="SAM" id="MobiDB-lite"/>
    </source>
</evidence>
<keyword evidence="1" id="KW-0805">Transcription regulation</keyword>
<evidence type="ECO:0000256" key="2">
    <source>
        <dbReference type="ARBA" id="ARBA00023125"/>
    </source>
</evidence>
<evidence type="ECO:0000313" key="7">
    <source>
        <dbReference type="Proteomes" id="UP001196509"/>
    </source>
</evidence>
<dbReference type="SUPFAM" id="SSF46785">
    <property type="entry name" value="Winged helix' DNA-binding domain"/>
    <property type="match status" value="1"/>
</dbReference>
<accession>A0AAE3D3U4</accession>
<dbReference type="InterPro" id="IPR036390">
    <property type="entry name" value="WH_DNA-bd_sf"/>
</dbReference>
<dbReference type="AlphaFoldDB" id="A0AAE3D3U4"/>
<dbReference type="Pfam" id="PF07702">
    <property type="entry name" value="UTRA"/>
    <property type="match status" value="1"/>
</dbReference>
<feature type="region of interest" description="Disordered" evidence="4">
    <location>
        <begin position="246"/>
        <end position="268"/>
    </location>
</feature>
<dbReference type="Pfam" id="PF00392">
    <property type="entry name" value="GntR"/>
    <property type="match status" value="1"/>
</dbReference>
<organism evidence="6 7">
    <name type="scientific">Flavimaribacter sediminis</name>
    <dbReference type="NCBI Taxonomy" id="2865987"/>
    <lineage>
        <taxon>Bacteria</taxon>
        <taxon>Pseudomonadati</taxon>
        <taxon>Pseudomonadota</taxon>
        <taxon>Alphaproteobacteria</taxon>
        <taxon>Hyphomicrobiales</taxon>
        <taxon>Rhizobiaceae</taxon>
        <taxon>Flavimaribacter</taxon>
    </lineage>
</organism>
<dbReference type="SMART" id="SM00866">
    <property type="entry name" value="UTRA"/>
    <property type="match status" value="1"/>
</dbReference>
<evidence type="ECO:0000259" key="5">
    <source>
        <dbReference type="PROSITE" id="PS50949"/>
    </source>
</evidence>
<dbReference type="PRINTS" id="PR00035">
    <property type="entry name" value="HTHGNTR"/>
</dbReference>
<dbReference type="SUPFAM" id="SSF64288">
    <property type="entry name" value="Chorismate lyase-like"/>
    <property type="match status" value="1"/>
</dbReference>
<dbReference type="GO" id="GO:0003677">
    <property type="term" value="F:DNA binding"/>
    <property type="evidence" value="ECO:0007669"/>
    <property type="project" value="UniProtKB-KW"/>
</dbReference>
<evidence type="ECO:0000256" key="3">
    <source>
        <dbReference type="ARBA" id="ARBA00023163"/>
    </source>
</evidence>
<keyword evidence="7" id="KW-1185">Reference proteome</keyword>
<gene>
    <name evidence="6" type="ORF">K1W69_22725</name>
</gene>
<dbReference type="InterPro" id="IPR036388">
    <property type="entry name" value="WH-like_DNA-bd_sf"/>
</dbReference>
<dbReference type="EMBL" id="JAICBX010000005">
    <property type="protein sequence ID" value="MBW8640028.1"/>
    <property type="molecule type" value="Genomic_DNA"/>
</dbReference>
<keyword evidence="3" id="KW-0804">Transcription</keyword>
<proteinExistence type="predicted"/>
<protein>
    <submittedName>
        <fullName evidence="6">GntR family transcriptional regulator</fullName>
    </submittedName>
</protein>
<dbReference type="RefSeq" id="WP_220230750.1">
    <property type="nucleotide sequence ID" value="NZ_JAICBX010000005.1"/>
</dbReference>
<dbReference type="Proteomes" id="UP001196509">
    <property type="component" value="Unassembled WGS sequence"/>
</dbReference>
<dbReference type="InterPro" id="IPR050679">
    <property type="entry name" value="Bact_HTH_transcr_reg"/>
</dbReference>
<dbReference type="PANTHER" id="PTHR44846:SF1">
    <property type="entry name" value="MANNOSYL-D-GLYCERATE TRANSPORT_METABOLISM SYSTEM REPRESSOR MNGR-RELATED"/>
    <property type="match status" value="1"/>
</dbReference>
<sequence length="268" mass="29437">MQRPNVKPRYQVLAELLRSRIHDGDLIPGDRLPSEAELCLEFGVSRGTVVKAVEQLVSEGIVHRHQGSGSFVARPSLHRRAGGLLSFTEAAAGAGHRSSQMLVDMRAATPEEIREFDCGQPAVSLIRLRHVDDVPCAVHHSLVPSTVAMRIPALNGDAPEALQDPGFSLYRSFENIGLAADEAQERVTTRLANEEERRLLGLSGPAAVMVVFRKSFDRDGQLIEAVEAVYHGDYYTYDMRLVRGRDTRSSSPAGQVVSLKTRIDNSDN</sequence>
<dbReference type="InterPro" id="IPR028978">
    <property type="entry name" value="Chorismate_lyase_/UTRA_dom_sf"/>
</dbReference>